<evidence type="ECO:0000313" key="1">
    <source>
        <dbReference type="EnsemblMetazoa" id="RPRC008254-PA"/>
    </source>
</evidence>
<reference evidence="1" key="1">
    <citation type="submission" date="2015-05" db="UniProtKB">
        <authorList>
            <consortium name="EnsemblMetazoa"/>
        </authorList>
    </citation>
    <scope>IDENTIFICATION</scope>
</reference>
<dbReference type="AlphaFoldDB" id="T1HW34"/>
<protein>
    <recommendedName>
        <fullName evidence="3">Decapping nuclease</fullName>
    </recommendedName>
</protein>
<dbReference type="Proteomes" id="UP000015103">
    <property type="component" value="Unassembled WGS sequence"/>
</dbReference>
<proteinExistence type="predicted"/>
<dbReference type="VEuPathDB" id="VectorBase:RPRC008254"/>
<evidence type="ECO:0000313" key="2">
    <source>
        <dbReference type="Proteomes" id="UP000015103"/>
    </source>
</evidence>
<dbReference type="EnsemblMetazoa" id="RPRC008254-RA">
    <property type="protein sequence ID" value="RPRC008254-PA"/>
    <property type="gene ID" value="RPRC008254"/>
</dbReference>
<dbReference type="HOGENOM" id="CLU_817143_0_0_1"/>
<dbReference type="InParanoid" id="T1HW34"/>
<dbReference type="EMBL" id="ACPB03022166">
    <property type="status" value="NOT_ANNOTATED_CDS"/>
    <property type="molecule type" value="Genomic_DNA"/>
</dbReference>
<keyword evidence="2" id="KW-1185">Reference proteome</keyword>
<name>T1HW34_RHOPR</name>
<sequence>MSSYLILTPRIQEYWVSPPKPQLIGYFVEPRFRSEKTTFSDEQNVLGSLKYYNKRADLSSDNLFPIFKKKTDKLVRKESFLLLKPLGEWISKRIEMDAVRRAKFVTDRETLAYILQTPSKSFQWTLTLKYINEKYYMWGNAGVKPCDKLSFLEAVKLSLFKNMPNTHSLDTIGEKDLFFNEVYEIQVGDRSIIYSAEIPGVSSDKVVNNIEELRAATHIDTAVCNNSNAPAHCLACKWSWTRAVLIAAERVILACTGRDYPSRNYQSAYSCVFHQTTVDELIATDINQSIGAPQSSWNILDDLLAFIEREVDSDAGSSTATYEFEFETDSSISCRKITVA</sequence>
<accession>T1HW34</accession>
<evidence type="ECO:0008006" key="3">
    <source>
        <dbReference type="Google" id="ProtNLM"/>
    </source>
</evidence>
<organism evidence="1 2">
    <name type="scientific">Rhodnius prolixus</name>
    <name type="common">Triatomid bug</name>
    <dbReference type="NCBI Taxonomy" id="13249"/>
    <lineage>
        <taxon>Eukaryota</taxon>
        <taxon>Metazoa</taxon>
        <taxon>Ecdysozoa</taxon>
        <taxon>Arthropoda</taxon>
        <taxon>Hexapoda</taxon>
        <taxon>Insecta</taxon>
        <taxon>Pterygota</taxon>
        <taxon>Neoptera</taxon>
        <taxon>Paraneoptera</taxon>
        <taxon>Hemiptera</taxon>
        <taxon>Heteroptera</taxon>
        <taxon>Panheteroptera</taxon>
        <taxon>Cimicomorpha</taxon>
        <taxon>Reduviidae</taxon>
        <taxon>Triatominae</taxon>
        <taxon>Rhodnius</taxon>
    </lineage>
</organism>